<name>G9N838_HYPVG</name>
<dbReference type="eggNOG" id="ENOG502T6IA">
    <property type="taxonomic scope" value="Eukaryota"/>
</dbReference>
<dbReference type="OMA" id="TEFYYIH"/>
<dbReference type="SUPFAM" id="SSF52047">
    <property type="entry name" value="RNI-like"/>
    <property type="match status" value="1"/>
</dbReference>
<evidence type="ECO:0000313" key="2">
    <source>
        <dbReference type="Proteomes" id="UP000007115"/>
    </source>
</evidence>
<dbReference type="RefSeq" id="XP_013951350.1">
    <property type="nucleotide sequence ID" value="XM_014095875.1"/>
</dbReference>
<dbReference type="EMBL" id="ABDF02000089">
    <property type="protein sequence ID" value="EHK17149.1"/>
    <property type="molecule type" value="Genomic_DNA"/>
</dbReference>
<dbReference type="HOGENOM" id="CLU_698415_0_0_1"/>
<proteinExistence type="predicted"/>
<dbReference type="GeneID" id="25792051"/>
<organism evidence="1 2">
    <name type="scientific">Hypocrea virens (strain Gv29-8 / FGSC 10586)</name>
    <name type="common">Gliocladium virens</name>
    <name type="synonym">Trichoderma virens</name>
    <dbReference type="NCBI Taxonomy" id="413071"/>
    <lineage>
        <taxon>Eukaryota</taxon>
        <taxon>Fungi</taxon>
        <taxon>Dikarya</taxon>
        <taxon>Ascomycota</taxon>
        <taxon>Pezizomycotina</taxon>
        <taxon>Sordariomycetes</taxon>
        <taxon>Hypocreomycetidae</taxon>
        <taxon>Hypocreales</taxon>
        <taxon>Hypocreaceae</taxon>
        <taxon>Trichoderma</taxon>
    </lineage>
</organism>
<dbReference type="OrthoDB" id="4757858at2759"/>
<comment type="caution">
    <text evidence="1">The sequence shown here is derived from an EMBL/GenBank/DDBJ whole genome shotgun (WGS) entry which is preliminary data.</text>
</comment>
<dbReference type="AlphaFoldDB" id="G9N838"/>
<evidence type="ECO:0000313" key="1">
    <source>
        <dbReference type="EMBL" id="EHK17149.1"/>
    </source>
</evidence>
<dbReference type="VEuPathDB" id="FungiDB:TRIVIDRAFT_226992"/>
<sequence>MAPADLITLPSEILLSICKDMCPHCSTSASKWSDEDYKRGLRSLVQTCRRLHEIAEPVQYHDVRLGDTRGHAICFLRTLLERPDLAAQVRWFSNIDSSSYWLLWKDIEAFGGAALRLYINRIGGWFGMALWNGIDWHQELLELTLGLLPNAEKLRLEAPYWYEKGFSSLITEFVPMESVTMLQMIPEEEYSLGVRRGLMDLGPQRDFLAMMPCLKDLKIHRYGRISEHLPLSEVCSLSLEDCCISKRSLRKIIDSCPKLECFNYVFRDVGVVDADPFTWGQAQQMLRSRRQTLKKVNFEFGKMYLTTRDEPLEPGDYLGSFHDFEKLETLWVRTTSFGAQDDDTTIPTFPANVQDLISKLPGSLICLGFCGSHKNWDGIKILAMAIREGHFPKLKTVMVEQEQTEFEESCEILAAVGVVCGFLNNELYDSFPRCLHRQYIKKSKSRRH</sequence>
<dbReference type="InParanoid" id="G9N838"/>
<reference evidence="1 2" key="1">
    <citation type="journal article" date="2011" name="Genome Biol.">
        <title>Comparative genome sequence analysis underscores mycoparasitism as the ancestral life style of Trichoderma.</title>
        <authorList>
            <person name="Kubicek C.P."/>
            <person name="Herrera-Estrella A."/>
            <person name="Seidl-Seiboth V."/>
            <person name="Martinez D.A."/>
            <person name="Druzhinina I.S."/>
            <person name="Thon M."/>
            <person name="Zeilinger S."/>
            <person name="Casas-Flores S."/>
            <person name="Horwitz B.A."/>
            <person name="Mukherjee P.K."/>
            <person name="Mukherjee M."/>
            <person name="Kredics L."/>
            <person name="Alcaraz L.D."/>
            <person name="Aerts A."/>
            <person name="Antal Z."/>
            <person name="Atanasova L."/>
            <person name="Cervantes-Badillo M.G."/>
            <person name="Challacombe J."/>
            <person name="Chertkov O."/>
            <person name="McCluskey K."/>
            <person name="Coulpier F."/>
            <person name="Deshpande N."/>
            <person name="von Doehren H."/>
            <person name="Ebbole D.J."/>
            <person name="Esquivel-Naranjo E.U."/>
            <person name="Fekete E."/>
            <person name="Flipphi M."/>
            <person name="Glaser F."/>
            <person name="Gomez-Rodriguez E.Y."/>
            <person name="Gruber S."/>
            <person name="Han C."/>
            <person name="Henrissat B."/>
            <person name="Hermosa R."/>
            <person name="Hernandez-Onate M."/>
            <person name="Karaffa L."/>
            <person name="Kosti I."/>
            <person name="Le Crom S."/>
            <person name="Lindquist E."/>
            <person name="Lucas S."/>
            <person name="Luebeck M."/>
            <person name="Luebeck P.S."/>
            <person name="Margeot A."/>
            <person name="Metz B."/>
            <person name="Misra M."/>
            <person name="Nevalainen H."/>
            <person name="Omann M."/>
            <person name="Packer N."/>
            <person name="Perrone G."/>
            <person name="Uresti-Rivera E.E."/>
            <person name="Salamov A."/>
            <person name="Schmoll M."/>
            <person name="Seiboth B."/>
            <person name="Shapiro H."/>
            <person name="Sukno S."/>
            <person name="Tamayo-Ramos J.A."/>
            <person name="Tisch D."/>
            <person name="Wiest A."/>
            <person name="Wilkinson H.H."/>
            <person name="Zhang M."/>
            <person name="Coutinho P.M."/>
            <person name="Kenerley C.M."/>
            <person name="Monte E."/>
            <person name="Baker S.E."/>
            <person name="Grigoriev I.V."/>
        </authorList>
    </citation>
    <scope>NUCLEOTIDE SEQUENCE [LARGE SCALE GENOMIC DNA]</scope>
    <source>
        <strain evidence="2">Gv29-8 / FGSC 10586</strain>
    </source>
</reference>
<dbReference type="Proteomes" id="UP000007115">
    <property type="component" value="Unassembled WGS sequence"/>
</dbReference>
<gene>
    <name evidence="1" type="ORF">TRIVIDRAFT_226992</name>
</gene>
<evidence type="ECO:0008006" key="3">
    <source>
        <dbReference type="Google" id="ProtNLM"/>
    </source>
</evidence>
<protein>
    <recommendedName>
        <fullName evidence="3">F-box domain-containing protein</fullName>
    </recommendedName>
</protein>
<accession>G9N838</accession>
<keyword evidence="2" id="KW-1185">Reference proteome</keyword>